<protein>
    <submittedName>
        <fullName evidence="1">Uncharacterized protein</fullName>
    </submittedName>
</protein>
<comment type="caution">
    <text evidence="1">The sequence shown here is derived from an EMBL/GenBank/DDBJ whole genome shotgun (WGS) entry which is preliminary data.</text>
</comment>
<proteinExistence type="predicted"/>
<gene>
    <name evidence="1" type="ORF">SDC9_200664</name>
</gene>
<evidence type="ECO:0000313" key="1">
    <source>
        <dbReference type="EMBL" id="MPN53001.1"/>
    </source>
</evidence>
<dbReference type="EMBL" id="VSSQ01119665">
    <property type="protein sequence ID" value="MPN53001.1"/>
    <property type="molecule type" value="Genomic_DNA"/>
</dbReference>
<name>A0A645INV0_9ZZZZ</name>
<sequence>MSGDDYVEPDGLRRNRIRVFQLAGQQQVRAQFLGGQERTASAAAHDGDAGNARGRVSNVLRLGVQHALHVG</sequence>
<organism evidence="1">
    <name type="scientific">bioreactor metagenome</name>
    <dbReference type="NCBI Taxonomy" id="1076179"/>
    <lineage>
        <taxon>unclassified sequences</taxon>
        <taxon>metagenomes</taxon>
        <taxon>ecological metagenomes</taxon>
    </lineage>
</organism>
<dbReference type="AlphaFoldDB" id="A0A645INV0"/>
<reference evidence="1" key="1">
    <citation type="submission" date="2019-08" db="EMBL/GenBank/DDBJ databases">
        <authorList>
            <person name="Kucharzyk K."/>
            <person name="Murdoch R.W."/>
            <person name="Higgins S."/>
            <person name="Loffler F."/>
        </authorList>
    </citation>
    <scope>NUCLEOTIDE SEQUENCE</scope>
</reference>
<accession>A0A645INV0</accession>